<sequence>MKILKRRVKLGRWLAHQKREAFAHWWSLVTRKERMEKELGRPIAVEEMFKVTHVKKITNPTEEERWIEPRAQQTYSAGEPIRGSIYGYLEKTYHKKKAWYCGSSSSSFDVGDTETIFAMEGKIDFFNAELTTVANREKKREERERKRDEEIAAAKKTENKRYAALQAQLIFLFESGKIIPPCSESEGEENDKSDKESEGDEK</sequence>
<comment type="caution">
    <text evidence="2">The sequence shown here is derived from an EMBL/GenBank/DDBJ whole genome shotgun (WGS) entry which is preliminary data.</text>
</comment>
<feature type="compositionally biased region" description="Basic and acidic residues" evidence="1">
    <location>
        <begin position="190"/>
        <end position="202"/>
    </location>
</feature>
<protein>
    <submittedName>
        <fullName evidence="2">Uncharacterized protein</fullName>
    </submittedName>
</protein>
<evidence type="ECO:0000313" key="3">
    <source>
        <dbReference type="Proteomes" id="UP000824120"/>
    </source>
</evidence>
<feature type="region of interest" description="Disordered" evidence="1">
    <location>
        <begin position="179"/>
        <end position="202"/>
    </location>
</feature>
<evidence type="ECO:0000256" key="1">
    <source>
        <dbReference type="SAM" id="MobiDB-lite"/>
    </source>
</evidence>
<dbReference type="EMBL" id="JACXVP010000009">
    <property type="protein sequence ID" value="KAG5586421.1"/>
    <property type="molecule type" value="Genomic_DNA"/>
</dbReference>
<dbReference type="Proteomes" id="UP000824120">
    <property type="component" value="Chromosome 9"/>
</dbReference>
<proteinExistence type="predicted"/>
<organism evidence="2 3">
    <name type="scientific">Solanum commersonii</name>
    <name type="common">Commerson's wild potato</name>
    <name type="synonym">Commerson's nightshade</name>
    <dbReference type="NCBI Taxonomy" id="4109"/>
    <lineage>
        <taxon>Eukaryota</taxon>
        <taxon>Viridiplantae</taxon>
        <taxon>Streptophyta</taxon>
        <taxon>Embryophyta</taxon>
        <taxon>Tracheophyta</taxon>
        <taxon>Spermatophyta</taxon>
        <taxon>Magnoliopsida</taxon>
        <taxon>eudicotyledons</taxon>
        <taxon>Gunneridae</taxon>
        <taxon>Pentapetalae</taxon>
        <taxon>asterids</taxon>
        <taxon>lamiids</taxon>
        <taxon>Solanales</taxon>
        <taxon>Solanaceae</taxon>
        <taxon>Solanoideae</taxon>
        <taxon>Solaneae</taxon>
        <taxon>Solanum</taxon>
    </lineage>
</organism>
<accession>A0A9J5XFG0</accession>
<evidence type="ECO:0000313" key="2">
    <source>
        <dbReference type="EMBL" id="KAG5586421.1"/>
    </source>
</evidence>
<name>A0A9J5XFG0_SOLCO</name>
<gene>
    <name evidence="2" type="ORF">H5410_046855</name>
</gene>
<keyword evidence="3" id="KW-1185">Reference proteome</keyword>
<dbReference type="AlphaFoldDB" id="A0A9J5XFG0"/>
<reference evidence="2 3" key="1">
    <citation type="submission" date="2020-09" db="EMBL/GenBank/DDBJ databases">
        <title>De no assembly of potato wild relative species, Solanum commersonii.</title>
        <authorList>
            <person name="Cho K."/>
        </authorList>
    </citation>
    <scope>NUCLEOTIDE SEQUENCE [LARGE SCALE GENOMIC DNA]</scope>
    <source>
        <strain evidence="2">LZ3.2</strain>
        <tissue evidence="2">Leaf</tissue>
    </source>
</reference>